<gene>
    <name evidence="1" type="ORF">CPAV1605_1529</name>
</gene>
<evidence type="ECO:0000313" key="1">
    <source>
        <dbReference type="EMBL" id="VVU95773.1"/>
    </source>
</evidence>
<reference evidence="1" key="1">
    <citation type="submission" date="2019-09" db="EMBL/GenBank/DDBJ databases">
        <authorList>
            <person name="Needham M D."/>
        </authorList>
    </citation>
    <scope>NUCLEOTIDE SEQUENCE</scope>
</reference>
<sequence>MYKACTYCNKSKSLDEFHILKTGFLGRNSVCKDCRKEKRKTIEANYQLDYYICNICKKQKDLTQFYKKKNSKLGIQSYCKICQKKQIAKSKSKIENFAKLLLKKVKRKNKDTMFLITEDDIIRKFNQQKEKCKITNHQLQHNIDIKQRSDNVWNMSIDFNSQKKKINYNDFSLVINLIYSIKNMYNLNNKEILDLYFVIANN</sequence>
<proteinExistence type="predicted"/>
<accession>A0A5E8CK33</accession>
<organism evidence="1">
    <name type="scientific">seawater metagenome</name>
    <dbReference type="NCBI Taxonomy" id="1561972"/>
    <lineage>
        <taxon>unclassified sequences</taxon>
        <taxon>metagenomes</taxon>
        <taxon>ecological metagenomes</taxon>
    </lineage>
</organism>
<name>A0A5E8CK33_9ZZZZ</name>
<dbReference type="EMBL" id="CABVLZ010000010">
    <property type="protein sequence ID" value="VVU95773.1"/>
    <property type="molecule type" value="Genomic_DNA"/>
</dbReference>
<protein>
    <recommendedName>
        <fullName evidence="2">Stc1 domain-containing protein</fullName>
    </recommendedName>
</protein>
<evidence type="ECO:0008006" key="2">
    <source>
        <dbReference type="Google" id="ProtNLM"/>
    </source>
</evidence>
<dbReference type="AlphaFoldDB" id="A0A5E8CK33"/>